<dbReference type="RefSeq" id="WP_175625849.1">
    <property type="nucleotide sequence ID" value="NZ_JADOEL010000011.1"/>
</dbReference>
<dbReference type="InterPro" id="IPR001437">
    <property type="entry name" value="Tscrpt_elong_fac_GreA/B_C"/>
</dbReference>
<dbReference type="Proteomes" id="UP000657372">
    <property type="component" value="Unassembled WGS sequence"/>
</dbReference>
<evidence type="ECO:0000259" key="1">
    <source>
        <dbReference type="Pfam" id="PF01272"/>
    </source>
</evidence>
<organism evidence="2 3">
    <name type="scientific">Herminiimonas contaminans</name>
    <dbReference type="NCBI Taxonomy" id="1111140"/>
    <lineage>
        <taxon>Bacteria</taxon>
        <taxon>Pseudomonadati</taxon>
        <taxon>Pseudomonadota</taxon>
        <taxon>Betaproteobacteria</taxon>
        <taxon>Burkholderiales</taxon>
        <taxon>Oxalobacteraceae</taxon>
        <taxon>Herminiimonas</taxon>
    </lineage>
</organism>
<sequence>MKNERYLTQNDAATLSRIAEHLLRMGEVEVNAGEQLLDIISTSIILPVDVQRKGYVTLYSTISYSPVGSEEVRKLTIVCPQDANPQLALISALTPIGLALLGRKALSTVEVNLPSNRVEKLKILEVLPLDTNIGELALS</sequence>
<keyword evidence="3" id="KW-1185">Reference proteome</keyword>
<feature type="domain" description="Transcription elongation factor GreA/GreB C-terminal" evidence="1">
    <location>
        <begin position="53"/>
        <end position="126"/>
    </location>
</feature>
<dbReference type="InterPro" id="IPR036953">
    <property type="entry name" value="GreA/GreB_C_sf"/>
</dbReference>
<proteinExistence type="predicted"/>
<keyword evidence="2" id="KW-0251">Elongation factor</keyword>
<accession>A0ABS0EV00</accession>
<keyword evidence="2" id="KW-0648">Protein biosynthesis</keyword>
<dbReference type="PANTHER" id="PTHR30437:SF4">
    <property type="entry name" value="TRANSCRIPTION ELONGATION FACTOR GREA"/>
    <property type="match status" value="1"/>
</dbReference>
<reference evidence="2 3" key="1">
    <citation type="submission" date="2020-11" db="EMBL/GenBank/DDBJ databases">
        <title>WGS of Herminiimonas contaminans strain Marseille-Q4544 isolated from planarians Schmidtea mediterranea.</title>
        <authorList>
            <person name="Kangale L."/>
        </authorList>
    </citation>
    <scope>NUCLEOTIDE SEQUENCE [LARGE SCALE GENOMIC DNA]</scope>
    <source>
        <strain evidence="2 3">Marseille-Q4544</strain>
    </source>
</reference>
<protein>
    <submittedName>
        <fullName evidence="2">GreA/GreB family elongation factor</fullName>
    </submittedName>
</protein>
<evidence type="ECO:0000313" key="3">
    <source>
        <dbReference type="Proteomes" id="UP000657372"/>
    </source>
</evidence>
<dbReference type="GO" id="GO:0003746">
    <property type="term" value="F:translation elongation factor activity"/>
    <property type="evidence" value="ECO:0007669"/>
    <property type="project" value="UniProtKB-KW"/>
</dbReference>
<dbReference type="SUPFAM" id="SSF54534">
    <property type="entry name" value="FKBP-like"/>
    <property type="match status" value="1"/>
</dbReference>
<dbReference type="EMBL" id="JADOEL010000011">
    <property type="protein sequence ID" value="MBF8178671.1"/>
    <property type="molecule type" value="Genomic_DNA"/>
</dbReference>
<dbReference type="PANTHER" id="PTHR30437">
    <property type="entry name" value="TRANSCRIPTION ELONGATION FACTOR GREA"/>
    <property type="match status" value="1"/>
</dbReference>
<gene>
    <name evidence="2" type="ORF">IXC47_13355</name>
</gene>
<comment type="caution">
    <text evidence="2">The sequence shown here is derived from an EMBL/GenBank/DDBJ whole genome shotgun (WGS) entry which is preliminary data.</text>
</comment>
<name>A0ABS0EV00_9BURK</name>
<evidence type="ECO:0000313" key="2">
    <source>
        <dbReference type="EMBL" id="MBF8178671.1"/>
    </source>
</evidence>
<dbReference type="Pfam" id="PF01272">
    <property type="entry name" value="GreA_GreB"/>
    <property type="match status" value="1"/>
</dbReference>
<dbReference type="Gene3D" id="3.10.50.30">
    <property type="entry name" value="Transcription elongation factor, GreA/GreB, C-terminal domain"/>
    <property type="match status" value="1"/>
</dbReference>
<dbReference type="InterPro" id="IPR023459">
    <property type="entry name" value="Tscrpt_elong_fac_GreA/B_fam"/>
</dbReference>